<gene>
    <name evidence="1" type="ORF">XU08_C0003G0119</name>
</gene>
<evidence type="ECO:0000313" key="1">
    <source>
        <dbReference type="EMBL" id="KRT67443.1"/>
    </source>
</evidence>
<evidence type="ECO:0000313" key="2">
    <source>
        <dbReference type="Proteomes" id="UP000051297"/>
    </source>
</evidence>
<dbReference type="Proteomes" id="UP000051297">
    <property type="component" value="Unassembled WGS sequence"/>
</dbReference>
<protein>
    <submittedName>
        <fullName evidence="1">Uncharacterized protein</fullName>
    </submittedName>
</protein>
<accession>A0A0T5ZXB1</accession>
<comment type="caution">
    <text evidence="1">The sequence shown here is derived from an EMBL/GenBank/DDBJ whole genome shotgun (WGS) entry which is preliminary data.</text>
</comment>
<sequence length="60" mass="7356">MAKFSLAAARKFQRRFQKKGQKILGHLGIWWVPRRDYDRLDRWFADALDHIEKLNKESRR</sequence>
<dbReference type="STRING" id="1576480.XU08_C0003G0119"/>
<organism evidence="1 2">
    <name type="scientific">candidate division WWE3 bacterium CSP1-7</name>
    <dbReference type="NCBI Taxonomy" id="1576480"/>
    <lineage>
        <taxon>Bacteria</taxon>
        <taxon>Katanobacteria</taxon>
    </lineage>
</organism>
<dbReference type="EMBL" id="LDXK01000003">
    <property type="protein sequence ID" value="KRT67443.1"/>
    <property type="molecule type" value="Genomic_DNA"/>
</dbReference>
<name>A0A0T5ZXB1_UNCKA</name>
<proteinExistence type="predicted"/>
<reference evidence="1 2" key="1">
    <citation type="submission" date="2015-05" db="EMBL/GenBank/DDBJ databases">
        <title>Critical biogeochemical functions in the subsurface are associated with bacteria from new phyla and little studied lineages.</title>
        <authorList>
            <person name="Hug L.A."/>
            <person name="Thomas B.C."/>
            <person name="Sharon I."/>
            <person name="Brown C.T."/>
            <person name="Sharma R."/>
            <person name="Hettich R.L."/>
            <person name="Wilkins M.J."/>
            <person name="Williams K.H."/>
            <person name="Singh A."/>
            <person name="Banfield J.F."/>
        </authorList>
    </citation>
    <scope>NUCLEOTIDE SEQUENCE [LARGE SCALE GENOMIC DNA]</scope>
    <source>
        <strain evidence="1">CSP1-7</strain>
    </source>
</reference>
<dbReference type="AlphaFoldDB" id="A0A0T5ZXB1"/>